<dbReference type="OrthoDB" id="1913204at2759"/>
<dbReference type="STRING" id="3880.A0A072TXD9"/>
<organism evidence="2 4">
    <name type="scientific">Medicago truncatula</name>
    <name type="common">Barrel medic</name>
    <name type="synonym">Medicago tribuloides</name>
    <dbReference type="NCBI Taxonomy" id="3880"/>
    <lineage>
        <taxon>Eukaryota</taxon>
        <taxon>Viridiplantae</taxon>
        <taxon>Streptophyta</taxon>
        <taxon>Embryophyta</taxon>
        <taxon>Tracheophyta</taxon>
        <taxon>Spermatophyta</taxon>
        <taxon>Magnoliopsida</taxon>
        <taxon>eudicotyledons</taxon>
        <taxon>Gunneridae</taxon>
        <taxon>Pentapetalae</taxon>
        <taxon>rosids</taxon>
        <taxon>fabids</taxon>
        <taxon>Fabales</taxon>
        <taxon>Fabaceae</taxon>
        <taxon>Papilionoideae</taxon>
        <taxon>50 kb inversion clade</taxon>
        <taxon>NPAAA clade</taxon>
        <taxon>Hologalegina</taxon>
        <taxon>IRL clade</taxon>
        <taxon>Trifolieae</taxon>
        <taxon>Medicago</taxon>
    </lineage>
</organism>
<dbReference type="InterPro" id="IPR039933">
    <property type="entry name" value="XRI1"/>
</dbReference>
<evidence type="ECO:0000256" key="1">
    <source>
        <dbReference type="SAM" id="MobiDB-lite"/>
    </source>
</evidence>
<evidence type="ECO:0000313" key="3">
    <source>
        <dbReference type="EnsemblPlants" id="KEH18205"/>
    </source>
</evidence>
<feature type="region of interest" description="Disordered" evidence="1">
    <location>
        <begin position="260"/>
        <end position="307"/>
    </location>
</feature>
<dbReference type="Proteomes" id="UP000002051">
    <property type="component" value="Chromosome 8"/>
</dbReference>
<sequence>MPFACMLMFYDMVSREPWNWHGEDYGVQKTSNFEISEEMWTDVPQNGEDLSYMFDGETETTPVKACGDLAYNVSNGDSYYVAKELEEGRDTSQAKRRRMLQFDDVDMDQSLCNMEMSSTCFKNGKDDSIKEIFPEVSQWMSGAPEYTLENVPDLEATEEWLAEYLNDTEMQFSPDDLNFSGADDVHIDVAELCNITPSHQQNVVPQPVTRTPKNIVFKGRKSFIRTPTKLASTVAYPFTFIKPSGAQGDITLKEINQRIRTPSKSAQSSDDSSAYPKSAFSGKPVVGKTKIRTEGGKGSITIMRTKG</sequence>
<protein>
    <submittedName>
        <fullName evidence="2">X-ray induced transcript protein</fullName>
    </submittedName>
</protein>
<dbReference type="AlphaFoldDB" id="A0A072TXD9"/>
<gene>
    <name evidence="3" type="primary">25500347</name>
    <name evidence="2" type="ordered locus">MTR_8g013095</name>
</gene>
<proteinExistence type="predicted"/>
<reference evidence="2 4" key="1">
    <citation type="journal article" date="2011" name="Nature">
        <title>The Medicago genome provides insight into the evolution of rhizobial symbioses.</title>
        <authorList>
            <person name="Young N.D."/>
            <person name="Debelle F."/>
            <person name="Oldroyd G.E."/>
            <person name="Geurts R."/>
            <person name="Cannon S.B."/>
            <person name="Udvardi M.K."/>
            <person name="Benedito V.A."/>
            <person name="Mayer K.F."/>
            <person name="Gouzy J."/>
            <person name="Schoof H."/>
            <person name="Van de Peer Y."/>
            <person name="Proost S."/>
            <person name="Cook D.R."/>
            <person name="Meyers B.C."/>
            <person name="Spannagl M."/>
            <person name="Cheung F."/>
            <person name="De Mita S."/>
            <person name="Krishnakumar V."/>
            <person name="Gundlach H."/>
            <person name="Zhou S."/>
            <person name="Mudge J."/>
            <person name="Bharti A.K."/>
            <person name="Murray J.D."/>
            <person name="Naoumkina M.A."/>
            <person name="Rosen B."/>
            <person name="Silverstein K.A."/>
            <person name="Tang H."/>
            <person name="Rombauts S."/>
            <person name="Zhao P.X."/>
            <person name="Zhou P."/>
            <person name="Barbe V."/>
            <person name="Bardou P."/>
            <person name="Bechner M."/>
            <person name="Bellec A."/>
            <person name="Berger A."/>
            <person name="Berges H."/>
            <person name="Bidwell S."/>
            <person name="Bisseling T."/>
            <person name="Choisne N."/>
            <person name="Couloux A."/>
            <person name="Denny R."/>
            <person name="Deshpande S."/>
            <person name="Dai X."/>
            <person name="Doyle J.J."/>
            <person name="Dudez A.M."/>
            <person name="Farmer A.D."/>
            <person name="Fouteau S."/>
            <person name="Franken C."/>
            <person name="Gibelin C."/>
            <person name="Gish J."/>
            <person name="Goldstein S."/>
            <person name="Gonzalez A.J."/>
            <person name="Green P.J."/>
            <person name="Hallab A."/>
            <person name="Hartog M."/>
            <person name="Hua A."/>
            <person name="Humphray S.J."/>
            <person name="Jeong D.H."/>
            <person name="Jing Y."/>
            <person name="Jocker A."/>
            <person name="Kenton S.M."/>
            <person name="Kim D.J."/>
            <person name="Klee K."/>
            <person name="Lai H."/>
            <person name="Lang C."/>
            <person name="Lin S."/>
            <person name="Macmil S.L."/>
            <person name="Magdelenat G."/>
            <person name="Matthews L."/>
            <person name="McCorrison J."/>
            <person name="Monaghan E.L."/>
            <person name="Mun J.H."/>
            <person name="Najar F.Z."/>
            <person name="Nicholson C."/>
            <person name="Noirot C."/>
            <person name="O'Bleness M."/>
            <person name="Paule C.R."/>
            <person name="Poulain J."/>
            <person name="Prion F."/>
            <person name="Qin B."/>
            <person name="Qu C."/>
            <person name="Retzel E.F."/>
            <person name="Riddle C."/>
            <person name="Sallet E."/>
            <person name="Samain S."/>
            <person name="Samson N."/>
            <person name="Sanders I."/>
            <person name="Saurat O."/>
            <person name="Scarpelli C."/>
            <person name="Schiex T."/>
            <person name="Segurens B."/>
            <person name="Severin A.J."/>
            <person name="Sherrier D.J."/>
            <person name="Shi R."/>
            <person name="Sims S."/>
            <person name="Singer S.R."/>
            <person name="Sinharoy S."/>
            <person name="Sterck L."/>
            <person name="Viollet A."/>
            <person name="Wang B.B."/>
            <person name="Wang K."/>
            <person name="Wang M."/>
            <person name="Wang X."/>
            <person name="Warfsmann J."/>
            <person name="Weissenbach J."/>
            <person name="White D.D."/>
            <person name="White J.D."/>
            <person name="Wiley G.B."/>
            <person name="Wincker P."/>
            <person name="Xing Y."/>
            <person name="Yang L."/>
            <person name="Yao Z."/>
            <person name="Ying F."/>
            <person name="Zhai J."/>
            <person name="Zhou L."/>
            <person name="Zuber A."/>
            <person name="Denarie J."/>
            <person name="Dixon R.A."/>
            <person name="May G.D."/>
            <person name="Schwartz D.C."/>
            <person name="Rogers J."/>
            <person name="Quetier F."/>
            <person name="Town C.D."/>
            <person name="Roe B.A."/>
        </authorList>
    </citation>
    <scope>NUCLEOTIDE SEQUENCE [LARGE SCALE GENOMIC DNA]</scope>
    <source>
        <strain evidence="2">A17</strain>
        <strain evidence="3 4">cv. Jemalong A17</strain>
    </source>
</reference>
<dbReference type="PANTHER" id="PTHR33385">
    <property type="entry name" value="PROTEIN XRI1"/>
    <property type="match status" value="1"/>
</dbReference>
<dbReference type="KEGG" id="mtr:25500347"/>
<accession>A0A072TXD9</accession>
<dbReference type="EMBL" id="CM001224">
    <property type="protein sequence ID" value="KEH18205.1"/>
    <property type="molecule type" value="Genomic_DNA"/>
</dbReference>
<dbReference type="EnsemblPlants" id="KEH18205">
    <property type="protein sequence ID" value="KEH18205"/>
    <property type="gene ID" value="MTR_8g013095"/>
</dbReference>
<reference evidence="3" key="3">
    <citation type="submission" date="2015-04" db="UniProtKB">
        <authorList>
            <consortium name="EnsemblPlants"/>
        </authorList>
    </citation>
    <scope>IDENTIFICATION</scope>
    <source>
        <strain evidence="3">cv. Jemalong A17</strain>
    </source>
</reference>
<reference evidence="2 4" key="2">
    <citation type="journal article" date="2014" name="BMC Genomics">
        <title>An improved genome release (version Mt4.0) for the model legume Medicago truncatula.</title>
        <authorList>
            <person name="Tang H."/>
            <person name="Krishnakumar V."/>
            <person name="Bidwell S."/>
            <person name="Rosen B."/>
            <person name="Chan A."/>
            <person name="Zhou S."/>
            <person name="Gentzbittel L."/>
            <person name="Childs K.L."/>
            <person name="Yandell M."/>
            <person name="Gundlach H."/>
            <person name="Mayer K.F."/>
            <person name="Schwartz D.C."/>
            <person name="Town C.D."/>
        </authorList>
    </citation>
    <scope>GENOME REANNOTATION</scope>
    <source>
        <strain evidence="2">A17</strain>
        <strain evidence="3 4">cv. Jemalong A17</strain>
    </source>
</reference>
<dbReference type="GO" id="GO:0007140">
    <property type="term" value="P:male meiotic nuclear division"/>
    <property type="evidence" value="ECO:0007669"/>
    <property type="project" value="InterPro"/>
</dbReference>
<feature type="compositionally biased region" description="Low complexity" evidence="1">
    <location>
        <begin position="263"/>
        <end position="274"/>
    </location>
</feature>
<dbReference type="HOGENOM" id="CLU_061467_0_0_1"/>
<keyword evidence="4" id="KW-1185">Reference proteome</keyword>
<dbReference type="GO" id="GO:0007143">
    <property type="term" value="P:female meiotic nuclear division"/>
    <property type="evidence" value="ECO:0007669"/>
    <property type="project" value="InterPro"/>
</dbReference>
<evidence type="ECO:0000313" key="4">
    <source>
        <dbReference type="Proteomes" id="UP000002051"/>
    </source>
</evidence>
<dbReference type="PANTHER" id="PTHR33385:SF4">
    <property type="entry name" value="PROTEIN XRI1"/>
    <property type="match status" value="1"/>
</dbReference>
<evidence type="ECO:0000313" key="2">
    <source>
        <dbReference type="EMBL" id="KEH18205.1"/>
    </source>
</evidence>
<name>A0A072TXD9_MEDTR</name>